<evidence type="ECO:0000313" key="2">
    <source>
        <dbReference type="Proteomes" id="UP000789759"/>
    </source>
</evidence>
<comment type="caution">
    <text evidence="1">The sequence shown here is derived from an EMBL/GenBank/DDBJ whole genome shotgun (WGS) entry which is preliminary data.</text>
</comment>
<keyword evidence="2" id="KW-1185">Reference proteome</keyword>
<feature type="non-terminal residue" evidence="1">
    <location>
        <position position="51"/>
    </location>
</feature>
<dbReference type="EMBL" id="CAJVQA010065742">
    <property type="protein sequence ID" value="CAG8831229.1"/>
    <property type="molecule type" value="Genomic_DNA"/>
</dbReference>
<accession>A0A9N9KK97</accession>
<sequence length="51" mass="6019">EQMLTDEETARLEDEEEEHDNYYDGIESDLLSDYAHPAVDNKAKWNLESLF</sequence>
<dbReference type="AlphaFoldDB" id="A0A9N9KK97"/>
<name>A0A9N9KK97_9GLOM</name>
<evidence type="ECO:0000313" key="1">
    <source>
        <dbReference type="EMBL" id="CAG8831229.1"/>
    </source>
</evidence>
<dbReference type="OrthoDB" id="2366994at2759"/>
<reference evidence="1" key="1">
    <citation type="submission" date="2021-06" db="EMBL/GenBank/DDBJ databases">
        <authorList>
            <person name="Kallberg Y."/>
            <person name="Tangrot J."/>
            <person name="Rosling A."/>
        </authorList>
    </citation>
    <scope>NUCLEOTIDE SEQUENCE</scope>
    <source>
        <strain evidence="1">FL966</strain>
    </source>
</reference>
<organism evidence="1 2">
    <name type="scientific">Cetraspora pellucida</name>
    <dbReference type="NCBI Taxonomy" id="1433469"/>
    <lineage>
        <taxon>Eukaryota</taxon>
        <taxon>Fungi</taxon>
        <taxon>Fungi incertae sedis</taxon>
        <taxon>Mucoromycota</taxon>
        <taxon>Glomeromycotina</taxon>
        <taxon>Glomeromycetes</taxon>
        <taxon>Diversisporales</taxon>
        <taxon>Gigasporaceae</taxon>
        <taxon>Cetraspora</taxon>
    </lineage>
</organism>
<feature type="non-terminal residue" evidence="1">
    <location>
        <position position="1"/>
    </location>
</feature>
<protein>
    <submittedName>
        <fullName evidence="1">8661_t:CDS:1</fullName>
    </submittedName>
</protein>
<proteinExistence type="predicted"/>
<gene>
    <name evidence="1" type="ORF">CPELLU_LOCUS20705</name>
</gene>
<dbReference type="Proteomes" id="UP000789759">
    <property type="component" value="Unassembled WGS sequence"/>
</dbReference>